<dbReference type="GeneID" id="26631051"/>
<dbReference type="Proteomes" id="UP000203853">
    <property type="component" value="Segment"/>
</dbReference>
<dbReference type="RefSeq" id="YP_009204525.1">
    <property type="nucleotide sequence ID" value="NC_028865.1"/>
</dbReference>
<proteinExistence type="predicted"/>
<protein>
    <submittedName>
        <fullName evidence="1">Uncharacterized protein</fullName>
    </submittedName>
</protein>
<accession>A0A0K0N518</accession>
<evidence type="ECO:0000313" key="2">
    <source>
        <dbReference type="Proteomes" id="UP000203853"/>
    </source>
</evidence>
<dbReference type="KEGG" id="vg:26631051"/>
<keyword evidence="2" id="KW-1185">Reference proteome</keyword>
<gene>
    <name evidence="1" type="ORF">TIN2_90</name>
</gene>
<evidence type="ECO:0000313" key="1">
    <source>
        <dbReference type="EMBL" id="AKJ71780.1"/>
    </source>
</evidence>
<dbReference type="EMBL" id="KR011062">
    <property type="protein sequence ID" value="AKJ71780.1"/>
    <property type="molecule type" value="Genomic_DNA"/>
</dbReference>
<reference evidence="1 2" key="1">
    <citation type="journal article" date="2015" name="Appl. Environ. Microbiol.">
        <title>Three of a Kind: Genetically Similar Tsukamurella Phages TIN2, TIN3, and TIN4.</title>
        <authorList>
            <person name="Dyson Z.A."/>
            <person name="Tucci J."/>
            <person name="Seviour R.J."/>
            <person name="Petrovski S."/>
        </authorList>
    </citation>
    <scope>NUCLEOTIDE SEQUENCE [LARGE SCALE GENOMIC DNA]</scope>
</reference>
<sequence length="42" mass="4652">MYVVNLAKAPRAPRTVSLHKSRKPQGRVSLVKLAKAPKRAAR</sequence>
<organism evidence="1 2">
    <name type="scientific">Tsukamurella phage TIN2</name>
    <dbReference type="NCBI Taxonomy" id="1636545"/>
    <lineage>
        <taxon>Viruses</taxon>
        <taxon>Duplodnaviria</taxon>
        <taxon>Heunggongvirae</taxon>
        <taxon>Uroviricota</taxon>
        <taxon>Caudoviricetes</taxon>
        <taxon>Tinduovirus</taxon>
        <taxon>Tinduovirus TIN2</taxon>
    </lineage>
</organism>
<name>A0A0K0N518_9CAUD</name>
<dbReference type="OrthoDB" id="39633at10239"/>